<feature type="compositionally biased region" description="Low complexity" evidence="1">
    <location>
        <begin position="235"/>
        <end position="254"/>
    </location>
</feature>
<feature type="compositionally biased region" description="Basic and acidic residues" evidence="1">
    <location>
        <begin position="1"/>
        <end position="10"/>
    </location>
</feature>
<feature type="compositionally biased region" description="Acidic residues" evidence="1">
    <location>
        <begin position="58"/>
        <end position="74"/>
    </location>
</feature>
<reference evidence="2" key="1">
    <citation type="journal article" date="2023" name="Mol. Phylogenet. Evol.">
        <title>Genome-scale phylogeny and comparative genomics of the fungal order Sordariales.</title>
        <authorList>
            <person name="Hensen N."/>
            <person name="Bonometti L."/>
            <person name="Westerberg I."/>
            <person name="Brannstrom I.O."/>
            <person name="Guillou S."/>
            <person name="Cros-Aarteil S."/>
            <person name="Calhoun S."/>
            <person name="Haridas S."/>
            <person name="Kuo A."/>
            <person name="Mondo S."/>
            <person name="Pangilinan J."/>
            <person name="Riley R."/>
            <person name="LaButti K."/>
            <person name="Andreopoulos B."/>
            <person name="Lipzen A."/>
            <person name="Chen C."/>
            <person name="Yan M."/>
            <person name="Daum C."/>
            <person name="Ng V."/>
            <person name="Clum A."/>
            <person name="Steindorff A."/>
            <person name="Ohm R.A."/>
            <person name="Martin F."/>
            <person name="Silar P."/>
            <person name="Natvig D.O."/>
            <person name="Lalanne C."/>
            <person name="Gautier V."/>
            <person name="Ament-Velasquez S.L."/>
            <person name="Kruys A."/>
            <person name="Hutchinson M.I."/>
            <person name="Powell A.J."/>
            <person name="Barry K."/>
            <person name="Miller A.N."/>
            <person name="Grigoriev I.V."/>
            <person name="Debuchy R."/>
            <person name="Gladieux P."/>
            <person name="Hiltunen Thoren M."/>
            <person name="Johannesson H."/>
        </authorList>
    </citation>
    <scope>NUCLEOTIDE SEQUENCE</scope>
    <source>
        <strain evidence="2">CBS 757.83</strain>
    </source>
</reference>
<keyword evidence="3" id="KW-1185">Reference proteome</keyword>
<dbReference type="EMBL" id="MU863646">
    <property type="protein sequence ID" value="KAK4099761.1"/>
    <property type="molecule type" value="Genomic_DNA"/>
</dbReference>
<organism evidence="2 3">
    <name type="scientific">Parathielavia hyrcaniae</name>
    <dbReference type="NCBI Taxonomy" id="113614"/>
    <lineage>
        <taxon>Eukaryota</taxon>
        <taxon>Fungi</taxon>
        <taxon>Dikarya</taxon>
        <taxon>Ascomycota</taxon>
        <taxon>Pezizomycotina</taxon>
        <taxon>Sordariomycetes</taxon>
        <taxon>Sordariomycetidae</taxon>
        <taxon>Sordariales</taxon>
        <taxon>Chaetomiaceae</taxon>
        <taxon>Parathielavia</taxon>
    </lineage>
</organism>
<accession>A0AAN6T0H5</accession>
<feature type="compositionally biased region" description="Basic and acidic residues" evidence="1">
    <location>
        <begin position="297"/>
        <end position="313"/>
    </location>
</feature>
<feature type="compositionally biased region" description="Polar residues" evidence="1">
    <location>
        <begin position="411"/>
        <end position="430"/>
    </location>
</feature>
<evidence type="ECO:0000256" key="1">
    <source>
        <dbReference type="SAM" id="MobiDB-lite"/>
    </source>
</evidence>
<feature type="region of interest" description="Disordered" evidence="1">
    <location>
        <begin position="202"/>
        <end position="254"/>
    </location>
</feature>
<evidence type="ECO:0000313" key="3">
    <source>
        <dbReference type="Proteomes" id="UP001305647"/>
    </source>
</evidence>
<feature type="compositionally biased region" description="Basic residues" evidence="1">
    <location>
        <begin position="22"/>
        <end position="31"/>
    </location>
</feature>
<dbReference type="Proteomes" id="UP001305647">
    <property type="component" value="Unassembled WGS sequence"/>
</dbReference>
<feature type="region of interest" description="Disordered" evidence="1">
    <location>
        <begin position="268"/>
        <end position="373"/>
    </location>
</feature>
<feature type="region of interest" description="Disordered" evidence="1">
    <location>
        <begin position="1"/>
        <end position="78"/>
    </location>
</feature>
<feature type="compositionally biased region" description="Low complexity" evidence="1">
    <location>
        <begin position="436"/>
        <end position="448"/>
    </location>
</feature>
<feature type="compositionally biased region" description="Polar residues" evidence="1">
    <location>
        <begin position="326"/>
        <end position="359"/>
    </location>
</feature>
<proteinExistence type="predicted"/>
<sequence length="512" mass="57428">MHFTVTKEIDWEADDEAEKPKSGRGRKKRIRFIIDFSRRSSKSKGKKSNQRRSKSDLSEDYVDSENEPVEDNDTQQDQHRCYDCEQPRSELYHHHHPVKPDKQPRPSLCTQCRFFRNARIKNRANRRRLTESEARVDEREWCAGCGTLRSNEYHEKLLSGEAPPWNDICGRCMMRVEKKNNKTRRLRVYCYEEGVDDDAVETNDPLRESLRQRRSSPYAVTPTSSREAFRTDSAATSPSGPPTGRSSASSSPVPAAFPVAGPVVGQVGSVGQTGKPQVREKTPAAAGSAAVPITSGDTDHRQTTREVCGEYRPPHVHRREIPKPTNGPSQPSEPLPSTNGHTSRSKAQLKPEQQQSKYRVQQPPPARPMGISDMYWASEEGKAEETFTANGYFFPGAYMYNKYQEDEGSNGKINNNSTGYASSSSYTRPSDTFRPAGHTTKATTTAAASSEYHRQQQPQCMPSPHDHGIQAKIWEVDSDEADEIEEGHVNLLAGKGKARSRAAKKEKARDGF</sequence>
<comment type="caution">
    <text evidence="2">The sequence shown here is derived from an EMBL/GenBank/DDBJ whole genome shotgun (WGS) entry which is preliminary data.</text>
</comment>
<evidence type="ECO:0000313" key="2">
    <source>
        <dbReference type="EMBL" id="KAK4099761.1"/>
    </source>
</evidence>
<reference evidence="2" key="2">
    <citation type="submission" date="2023-05" db="EMBL/GenBank/DDBJ databases">
        <authorList>
            <consortium name="Lawrence Berkeley National Laboratory"/>
            <person name="Steindorff A."/>
            <person name="Hensen N."/>
            <person name="Bonometti L."/>
            <person name="Westerberg I."/>
            <person name="Brannstrom I.O."/>
            <person name="Guillou S."/>
            <person name="Cros-Aarteil S."/>
            <person name="Calhoun S."/>
            <person name="Haridas S."/>
            <person name="Kuo A."/>
            <person name="Mondo S."/>
            <person name="Pangilinan J."/>
            <person name="Riley R."/>
            <person name="Labutti K."/>
            <person name="Andreopoulos B."/>
            <person name="Lipzen A."/>
            <person name="Chen C."/>
            <person name="Yanf M."/>
            <person name="Daum C."/>
            <person name="Ng V."/>
            <person name="Clum A."/>
            <person name="Ohm R."/>
            <person name="Martin F."/>
            <person name="Silar P."/>
            <person name="Natvig D."/>
            <person name="Lalanne C."/>
            <person name="Gautier V."/>
            <person name="Ament-Velasquez S.L."/>
            <person name="Kruys A."/>
            <person name="Hutchinson M.I."/>
            <person name="Powell A.J."/>
            <person name="Barry K."/>
            <person name="Miller A.N."/>
            <person name="Grigoriev I.V."/>
            <person name="Debuchy R."/>
            <person name="Gladieux P."/>
            <person name="Thoren M.H."/>
            <person name="Johannesson H."/>
        </authorList>
    </citation>
    <scope>NUCLEOTIDE SEQUENCE</scope>
    <source>
        <strain evidence="2">CBS 757.83</strain>
    </source>
</reference>
<gene>
    <name evidence="2" type="ORF">N658DRAFT_153542</name>
</gene>
<feature type="region of interest" description="Disordered" evidence="1">
    <location>
        <begin position="405"/>
        <end position="466"/>
    </location>
</feature>
<name>A0AAN6T0H5_9PEZI</name>
<dbReference type="AlphaFoldDB" id="A0AAN6T0H5"/>
<feature type="compositionally biased region" description="Basic residues" evidence="1">
    <location>
        <begin position="39"/>
        <end position="52"/>
    </location>
</feature>
<protein>
    <submittedName>
        <fullName evidence="2">Uncharacterized protein</fullName>
    </submittedName>
</protein>